<gene>
    <name evidence="1" type="ORF">SAMN05192580_1274</name>
</gene>
<evidence type="ECO:0000313" key="2">
    <source>
        <dbReference type="Proteomes" id="UP000198824"/>
    </source>
</evidence>
<evidence type="ECO:0000313" key="1">
    <source>
        <dbReference type="EMBL" id="SFR85583.1"/>
    </source>
</evidence>
<dbReference type="PANTHER" id="PTHR38477">
    <property type="entry name" value="HYPOTHETICAL EXPORTED PROTEIN"/>
    <property type="match status" value="1"/>
</dbReference>
<accession>A0A1I6K2V9</accession>
<dbReference type="AlphaFoldDB" id="A0A1I6K2V9"/>
<dbReference type="EMBL" id="FOZG01000001">
    <property type="protein sequence ID" value="SFR85583.1"/>
    <property type="molecule type" value="Genomic_DNA"/>
</dbReference>
<dbReference type="Proteomes" id="UP000198824">
    <property type="component" value="Unassembled WGS sequence"/>
</dbReference>
<organism evidence="1 2">
    <name type="scientific">Sphingomonas jatrophae</name>
    <dbReference type="NCBI Taxonomy" id="1166337"/>
    <lineage>
        <taxon>Bacteria</taxon>
        <taxon>Pseudomonadati</taxon>
        <taxon>Pseudomonadota</taxon>
        <taxon>Alphaproteobacteria</taxon>
        <taxon>Sphingomonadales</taxon>
        <taxon>Sphingomonadaceae</taxon>
        <taxon>Sphingomonas</taxon>
    </lineage>
</organism>
<keyword evidence="2" id="KW-1185">Reference proteome</keyword>
<dbReference type="NCBIfam" id="TIGR01409">
    <property type="entry name" value="TAT_signal_seq"/>
    <property type="match status" value="1"/>
</dbReference>
<dbReference type="InterPro" id="IPR006311">
    <property type="entry name" value="TAT_signal"/>
</dbReference>
<dbReference type="Pfam" id="PF13645">
    <property type="entry name" value="YkuD_2"/>
    <property type="match status" value="1"/>
</dbReference>
<dbReference type="STRING" id="1166337.SAMN05192580_1274"/>
<dbReference type="InterPro" id="IPR019546">
    <property type="entry name" value="TAT_signal_bac_arc"/>
</dbReference>
<dbReference type="InterPro" id="IPR032676">
    <property type="entry name" value="YkuD_2"/>
</dbReference>
<dbReference type="RefSeq" id="WP_093312412.1">
    <property type="nucleotide sequence ID" value="NZ_FOZG01000001.1"/>
</dbReference>
<dbReference type="OrthoDB" id="9815195at2"/>
<proteinExistence type="predicted"/>
<dbReference type="PROSITE" id="PS51318">
    <property type="entry name" value="TAT"/>
    <property type="match status" value="1"/>
</dbReference>
<dbReference type="PANTHER" id="PTHR38477:SF1">
    <property type="entry name" value="MUREIN L,D-TRANSPEPTIDASE CATALYTIC DOMAIN FAMILY PROTEIN"/>
    <property type="match status" value="1"/>
</dbReference>
<name>A0A1I6K2V9_9SPHN</name>
<reference evidence="1 2" key="1">
    <citation type="submission" date="2016-10" db="EMBL/GenBank/DDBJ databases">
        <authorList>
            <person name="de Groot N.N."/>
        </authorList>
    </citation>
    <scope>NUCLEOTIDE SEQUENCE [LARGE SCALE GENOMIC DNA]</scope>
    <source>
        <strain evidence="1 2">S5-249</strain>
    </source>
</reference>
<protein>
    <submittedName>
        <fullName evidence="1">Tat (Twin-arginine translocation) pathway signal sequence</fullName>
    </submittedName>
</protein>
<sequence length="214" mass="22752">MGDRTNGAVSRRGFLGLGTLGAAGLVAGSAFAETPLVLKSAADQPAVRPALLARARAALQAHAHEIPNRDLIAIADFARASRDPRFHLVDMMNGRTTTLLVAHGRGSDPDHSGWVRRFSNDVGSAASSEGAYRTGALYVGKHGRSRRLDGLDETNDNALQRAVVVHAAWYVGPEMVRDHGKLGRSEGCFAVSESELELVLGRLGEGRMIYAAKA</sequence>